<keyword evidence="2" id="KW-1133">Transmembrane helix</keyword>
<accession>A0A6N9Q6V1</accession>
<dbReference type="OrthoDB" id="2990424at2"/>
<keyword evidence="3" id="KW-0240">DNA-directed RNA polymerase</keyword>
<dbReference type="InterPro" id="IPR024596">
    <property type="entry name" value="RNApol_su_b/EpuA"/>
</dbReference>
<keyword evidence="2" id="KW-0812">Transmembrane</keyword>
<keyword evidence="3" id="KW-0804">Transcription</keyword>
<organism evidence="3 4">
    <name type="scientific">Chengkuizengella marina</name>
    <dbReference type="NCBI Taxonomy" id="2507566"/>
    <lineage>
        <taxon>Bacteria</taxon>
        <taxon>Bacillati</taxon>
        <taxon>Bacillota</taxon>
        <taxon>Bacilli</taxon>
        <taxon>Bacillales</taxon>
        <taxon>Paenibacillaceae</taxon>
        <taxon>Chengkuizengella</taxon>
    </lineage>
</organism>
<sequence length="79" mass="8592">MDTNANATKTAKKKKKASSTKPANSTLKILRFFLVPVLCIIALYVGVLIGYVALGGESASDVLNVQTWKHLIDLIFADR</sequence>
<protein>
    <submittedName>
        <fullName evidence="3">DNA-directed RNA polymerase subunit beta</fullName>
    </submittedName>
</protein>
<dbReference type="GO" id="GO:0000428">
    <property type="term" value="C:DNA-directed RNA polymerase complex"/>
    <property type="evidence" value="ECO:0007669"/>
    <property type="project" value="UniProtKB-KW"/>
</dbReference>
<name>A0A6N9Q6V1_9BACL</name>
<feature type="transmembrane region" description="Helical" evidence="2">
    <location>
        <begin position="29"/>
        <end position="54"/>
    </location>
</feature>
<evidence type="ECO:0000313" key="3">
    <source>
        <dbReference type="EMBL" id="NBI30586.1"/>
    </source>
</evidence>
<keyword evidence="2" id="KW-0472">Membrane</keyword>
<dbReference type="Proteomes" id="UP000448943">
    <property type="component" value="Unassembled WGS sequence"/>
</dbReference>
<dbReference type="EMBL" id="SIJB01000033">
    <property type="protein sequence ID" value="NBI30586.1"/>
    <property type="molecule type" value="Genomic_DNA"/>
</dbReference>
<gene>
    <name evidence="3" type="ORF">ERL59_16675</name>
</gene>
<evidence type="ECO:0000313" key="4">
    <source>
        <dbReference type="Proteomes" id="UP000448943"/>
    </source>
</evidence>
<keyword evidence="4" id="KW-1185">Reference proteome</keyword>
<proteinExistence type="predicted"/>
<dbReference type="RefSeq" id="WP_160647400.1">
    <property type="nucleotide sequence ID" value="NZ_SIJB01000033.1"/>
</dbReference>
<evidence type="ECO:0000256" key="2">
    <source>
        <dbReference type="SAM" id="Phobius"/>
    </source>
</evidence>
<evidence type="ECO:0000256" key="1">
    <source>
        <dbReference type="SAM" id="MobiDB-lite"/>
    </source>
</evidence>
<feature type="region of interest" description="Disordered" evidence="1">
    <location>
        <begin position="1"/>
        <end position="22"/>
    </location>
</feature>
<comment type="caution">
    <text evidence="3">The sequence shown here is derived from an EMBL/GenBank/DDBJ whole genome shotgun (WGS) entry which is preliminary data.</text>
</comment>
<dbReference type="Pfam" id="PF11772">
    <property type="entry name" value="EpuA"/>
    <property type="match status" value="1"/>
</dbReference>
<reference evidence="3 4" key="1">
    <citation type="submission" date="2019-01" db="EMBL/GenBank/DDBJ databases">
        <title>Chengkuizengella sp. nov., isolated from deep-sea sediment of East Pacific Ocean.</title>
        <authorList>
            <person name="Yang J."/>
            <person name="Lai Q."/>
            <person name="Shao Z."/>
        </authorList>
    </citation>
    <scope>NUCLEOTIDE SEQUENCE [LARGE SCALE GENOMIC DNA]</scope>
    <source>
        <strain evidence="3 4">YPA3-1-1</strain>
    </source>
</reference>
<dbReference type="AlphaFoldDB" id="A0A6N9Q6V1"/>